<dbReference type="SUPFAM" id="SSF110849">
    <property type="entry name" value="ParB/Sulfiredoxin"/>
    <property type="match status" value="1"/>
</dbReference>
<keyword evidence="3" id="KW-0614">Plasmid</keyword>
<feature type="domain" description="HTH cro/C1-type" evidence="2">
    <location>
        <begin position="165"/>
        <end position="193"/>
    </location>
</feature>
<dbReference type="EMBL" id="CP022424">
    <property type="protein sequence ID" value="ASM79054.1"/>
    <property type="molecule type" value="Genomic_DNA"/>
</dbReference>
<protein>
    <submittedName>
        <fullName evidence="3">Sulfiredoxin</fullName>
    </submittedName>
</protein>
<keyword evidence="4" id="KW-1185">Reference proteome</keyword>
<evidence type="ECO:0000313" key="4">
    <source>
        <dbReference type="Proteomes" id="UP000199729"/>
    </source>
</evidence>
<accession>A0A221KJ33</accession>
<dbReference type="NCBIfam" id="TIGR00180">
    <property type="entry name" value="parB_part"/>
    <property type="match status" value="1"/>
</dbReference>
<dbReference type="Gene3D" id="3.90.1530.10">
    <property type="entry name" value="Conserved hypothetical protein from pyrococcus furiosus pfu- 392566-001, ParB domain"/>
    <property type="match status" value="1"/>
</dbReference>
<dbReference type="InterPro" id="IPR050336">
    <property type="entry name" value="Chromosome_partition/occlusion"/>
</dbReference>
<evidence type="ECO:0000313" key="3">
    <source>
        <dbReference type="EMBL" id="ASM79054.1"/>
    </source>
</evidence>
<sequence>MSVKKHLADITAALADTSIRPVKPRGSGSIGAPVQLAQFSAGYQQLEAELERRRASEGRALQVALNDLQPSPFQTGGIQDERVQALVRHLSENRLNTPIVIRRGSLGDGYEIIAGHHRVAAYRQLGRAQIEAVLLDVDDEEARALVFFDNLMAPDLSDYHKYLGFAQLKKATGMTVEALARKSGVSKSQIASLLSFERLPVEALALIEQAPHTVGAKLAEELGKWAQERPQAVTQAVQQVVQGQLKQAQALNWVTGAVRERAQADAPVVIRRGRQLFAQLQGRGAQLTLKFASEAHRQQLQDRMEQWLREQANQADV</sequence>
<dbReference type="GO" id="GO:0005694">
    <property type="term" value="C:chromosome"/>
    <property type="evidence" value="ECO:0007669"/>
    <property type="project" value="TreeGrafter"/>
</dbReference>
<organism evidence="3 4">
    <name type="scientific">Vitreoscilla filiformis</name>
    <dbReference type="NCBI Taxonomy" id="63"/>
    <lineage>
        <taxon>Bacteria</taxon>
        <taxon>Pseudomonadati</taxon>
        <taxon>Pseudomonadota</taxon>
        <taxon>Betaproteobacteria</taxon>
        <taxon>Neisseriales</taxon>
        <taxon>Neisseriaceae</taxon>
        <taxon>Vitreoscilla</taxon>
    </lineage>
</organism>
<evidence type="ECO:0000259" key="2">
    <source>
        <dbReference type="PROSITE" id="PS50943"/>
    </source>
</evidence>
<evidence type="ECO:0000256" key="1">
    <source>
        <dbReference type="ARBA" id="ARBA00006295"/>
    </source>
</evidence>
<dbReference type="Proteomes" id="UP000199729">
    <property type="component" value="Plasmid pVF1"/>
</dbReference>
<dbReference type="SMART" id="SM00470">
    <property type="entry name" value="ParB"/>
    <property type="match status" value="1"/>
</dbReference>
<dbReference type="InterPro" id="IPR001387">
    <property type="entry name" value="Cro/C1-type_HTH"/>
</dbReference>
<dbReference type="KEGG" id="vff:VITFI_CDS3277"/>
<geneLocation type="plasmid" evidence="4">
    <name>pvf1</name>
</geneLocation>
<proteinExistence type="inferred from homology"/>
<dbReference type="PANTHER" id="PTHR33375:SF1">
    <property type="entry name" value="CHROMOSOME-PARTITIONING PROTEIN PARB-RELATED"/>
    <property type="match status" value="1"/>
</dbReference>
<dbReference type="CDD" id="cd00093">
    <property type="entry name" value="HTH_XRE"/>
    <property type="match status" value="1"/>
</dbReference>
<dbReference type="InterPro" id="IPR003115">
    <property type="entry name" value="ParB_N"/>
</dbReference>
<dbReference type="GO" id="GO:0007059">
    <property type="term" value="P:chromosome segregation"/>
    <property type="evidence" value="ECO:0007669"/>
    <property type="project" value="TreeGrafter"/>
</dbReference>
<dbReference type="InterPro" id="IPR036086">
    <property type="entry name" value="ParB/Sulfiredoxin_sf"/>
</dbReference>
<dbReference type="OrthoDB" id="8677451at2"/>
<reference evidence="3 4" key="1">
    <citation type="submission" date="2017-07" db="EMBL/GenBank/DDBJ databases">
        <title>Complete Genome Sequence of the cosmetic ferment Vitreoscilla filiformis (ATCC15551).</title>
        <authorList>
            <person name="Contreras S."/>
            <person name="Sagory-Zalkind P."/>
            <person name="Blanquart H."/>
            <person name="Iltis A."/>
            <person name="Morand S.C."/>
        </authorList>
    </citation>
    <scope>NUCLEOTIDE SEQUENCE [LARGE SCALE GENOMIC DNA]</scope>
    <source>
        <strain evidence="3 4">ATCC 15551</strain>
        <plasmid evidence="4">Plasmid pvf1</plasmid>
    </source>
</reference>
<dbReference type="PROSITE" id="PS50943">
    <property type="entry name" value="HTH_CROC1"/>
    <property type="match status" value="1"/>
</dbReference>
<dbReference type="GO" id="GO:0003677">
    <property type="term" value="F:DNA binding"/>
    <property type="evidence" value="ECO:0007669"/>
    <property type="project" value="InterPro"/>
</dbReference>
<dbReference type="PANTHER" id="PTHR33375">
    <property type="entry name" value="CHROMOSOME-PARTITIONING PROTEIN PARB-RELATED"/>
    <property type="match status" value="1"/>
</dbReference>
<dbReference type="RefSeq" id="WP_089418229.1">
    <property type="nucleotide sequence ID" value="NZ_CP022424.1"/>
</dbReference>
<name>A0A221KJ33_VITFI</name>
<gene>
    <name evidence="3" type="ORF">VITFI_CDS3277</name>
</gene>
<dbReference type="Gene3D" id="1.10.10.2830">
    <property type="match status" value="1"/>
</dbReference>
<comment type="similarity">
    <text evidence="1">Belongs to the ParB family.</text>
</comment>
<dbReference type="InterPro" id="IPR004437">
    <property type="entry name" value="ParB/RepB/Spo0J"/>
</dbReference>
<dbReference type="Pfam" id="PF02195">
    <property type="entry name" value="ParB_N"/>
    <property type="match status" value="1"/>
</dbReference>
<dbReference type="AlphaFoldDB" id="A0A221KJ33"/>